<sequence>MAVHGADEIQNHLQEVRARRAQMRESLTAVLDALAVPLGRPDVWRERARTALAELAHDFADHVDMAERPDGMFGVLLQDNPRLTGPVETLLGEHASLSEDLSAALATLDRDGPVEDLPALREELTALVGRFVRHRQRGSDLLWEAYAVDIGGQG</sequence>
<accession>A0ABV5UZE6</accession>
<keyword evidence="2" id="KW-1185">Reference proteome</keyword>
<organism evidence="1 2">
    <name type="scientific">Ornithinimicrobium kibberense</name>
    <dbReference type="NCBI Taxonomy" id="282060"/>
    <lineage>
        <taxon>Bacteria</taxon>
        <taxon>Bacillati</taxon>
        <taxon>Actinomycetota</taxon>
        <taxon>Actinomycetes</taxon>
        <taxon>Micrococcales</taxon>
        <taxon>Ornithinimicrobiaceae</taxon>
        <taxon>Ornithinimicrobium</taxon>
    </lineage>
</organism>
<comment type="caution">
    <text evidence="1">The sequence shown here is derived from an EMBL/GenBank/DDBJ whole genome shotgun (WGS) entry which is preliminary data.</text>
</comment>
<name>A0ABV5UZE6_9MICO</name>
<dbReference type="EMBL" id="JBHMAX010000005">
    <property type="protein sequence ID" value="MFB9730924.1"/>
    <property type="molecule type" value="Genomic_DNA"/>
</dbReference>
<protein>
    <submittedName>
        <fullName evidence="1">Hemerythrin domain-containing protein</fullName>
    </submittedName>
</protein>
<evidence type="ECO:0000313" key="2">
    <source>
        <dbReference type="Proteomes" id="UP001589613"/>
    </source>
</evidence>
<proteinExistence type="predicted"/>
<dbReference type="Proteomes" id="UP001589613">
    <property type="component" value="Unassembled WGS sequence"/>
</dbReference>
<reference evidence="1 2" key="1">
    <citation type="submission" date="2024-09" db="EMBL/GenBank/DDBJ databases">
        <authorList>
            <person name="Sun Q."/>
            <person name="Mori K."/>
        </authorList>
    </citation>
    <scope>NUCLEOTIDE SEQUENCE [LARGE SCALE GENOMIC DNA]</scope>
    <source>
        <strain evidence="1 2">JCM 12763</strain>
    </source>
</reference>
<evidence type="ECO:0000313" key="1">
    <source>
        <dbReference type="EMBL" id="MFB9730924.1"/>
    </source>
</evidence>
<dbReference type="RefSeq" id="WP_141339183.1">
    <property type="nucleotide sequence ID" value="NZ_JBHMAX010000005.1"/>
</dbReference>
<gene>
    <name evidence="1" type="ORF">ACFFN0_02575</name>
</gene>